<dbReference type="KEGG" id="pbor:BSF38_03105"/>
<dbReference type="GO" id="GO:0050568">
    <property type="term" value="F:protein-glutamine glutaminase activity"/>
    <property type="evidence" value="ECO:0007669"/>
    <property type="project" value="UniProtKB-UniRule"/>
</dbReference>
<protein>
    <recommendedName>
        <fullName evidence="3">Probable chemoreceptor glutamine deamidase CheD</fullName>
        <ecNumber evidence="3">3.5.1.44</ecNumber>
    </recommendedName>
</protein>
<comment type="function">
    <text evidence="3">Probably deamidates glutamine residues to glutamate on methyl-accepting chemotaxis receptors (MCPs), playing an important role in chemotaxis.</text>
</comment>
<sequence length="167" mass="17110">MTIAPDAAATVSVAIGQWAVAGSPSKIRTLLGSCVGVVLYDRGARVGGLAHVVLPRSRGAVDHPGKYADTAIPALIADLDRALRGKSAGRLVAKLAGGASMFTLGPSANPTMNIGRSNQEAVEQILADLRIPIIARDLGGETGRHVTLDTATGLVVVRTPGADEKEL</sequence>
<evidence type="ECO:0000256" key="1">
    <source>
        <dbReference type="ARBA" id="ARBA00022500"/>
    </source>
</evidence>
<keyword evidence="4" id="KW-0675">Receptor</keyword>
<dbReference type="InterPro" id="IPR038592">
    <property type="entry name" value="CheD-like_sf"/>
</dbReference>
<dbReference type="InterPro" id="IPR005659">
    <property type="entry name" value="Chemorcpt_Glu_NH3ase_CheD"/>
</dbReference>
<evidence type="ECO:0000313" key="5">
    <source>
        <dbReference type="Proteomes" id="UP000186309"/>
    </source>
</evidence>
<keyword evidence="5" id="KW-1185">Reference proteome</keyword>
<keyword evidence="1 3" id="KW-0145">Chemotaxis</keyword>
<comment type="similarity">
    <text evidence="3">Belongs to the CheD family.</text>
</comment>
<dbReference type="SUPFAM" id="SSF64438">
    <property type="entry name" value="CNF1/YfiH-like putative cysteine hydrolases"/>
    <property type="match status" value="1"/>
</dbReference>
<dbReference type="EMBL" id="CP019082">
    <property type="protein sequence ID" value="APW61586.1"/>
    <property type="molecule type" value="Genomic_DNA"/>
</dbReference>
<keyword evidence="2 3" id="KW-0378">Hydrolase</keyword>
<name>A0A1U7CRR6_9BACT</name>
<comment type="catalytic activity">
    <reaction evidence="3">
        <text>L-glutaminyl-[protein] + H2O = L-glutamyl-[protein] + NH4(+)</text>
        <dbReference type="Rhea" id="RHEA:16441"/>
        <dbReference type="Rhea" id="RHEA-COMP:10207"/>
        <dbReference type="Rhea" id="RHEA-COMP:10208"/>
        <dbReference type="ChEBI" id="CHEBI:15377"/>
        <dbReference type="ChEBI" id="CHEBI:28938"/>
        <dbReference type="ChEBI" id="CHEBI:29973"/>
        <dbReference type="ChEBI" id="CHEBI:30011"/>
        <dbReference type="EC" id="3.5.1.44"/>
    </reaction>
</comment>
<evidence type="ECO:0000313" key="4">
    <source>
        <dbReference type="EMBL" id="APW61586.1"/>
    </source>
</evidence>
<dbReference type="STRING" id="1387353.BSF38_03105"/>
<accession>A0A1U7CRR6</accession>
<dbReference type="AlphaFoldDB" id="A0A1U7CRR6"/>
<evidence type="ECO:0000256" key="2">
    <source>
        <dbReference type="ARBA" id="ARBA00022801"/>
    </source>
</evidence>
<organism evidence="4 5">
    <name type="scientific">Paludisphaera borealis</name>
    <dbReference type="NCBI Taxonomy" id="1387353"/>
    <lineage>
        <taxon>Bacteria</taxon>
        <taxon>Pseudomonadati</taxon>
        <taxon>Planctomycetota</taxon>
        <taxon>Planctomycetia</taxon>
        <taxon>Isosphaerales</taxon>
        <taxon>Isosphaeraceae</taxon>
        <taxon>Paludisphaera</taxon>
    </lineage>
</organism>
<evidence type="ECO:0000256" key="3">
    <source>
        <dbReference type="HAMAP-Rule" id="MF_01440"/>
    </source>
</evidence>
<dbReference type="GO" id="GO:0006935">
    <property type="term" value="P:chemotaxis"/>
    <property type="evidence" value="ECO:0007669"/>
    <property type="project" value="UniProtKB-UniRule"/>
</dbReference>
<dbReference type="PANTHER" id="PTHR35147:SF1">
    <property type="entry name" value="CHEMORECEPTOR GLUTAMINE DEAMIDASE CHED-RELATED"/>
    <property type="match status" value="1"/>
</dbReference>
<dbReference type="CDD" id="cd16352">
    <property type="entry name" value="CheD"/>
    <property type="match status" value="1"/>
</dbReference>
<proteinExistence type="inferred from homology"/>
<dbReference type="HAMAP" id="MF_01440">
    <property type="entry name" value="CheD"/>
    <property type="match status" value="1"/>
</dbReference>
<dbReference type="Pfam" id="PF03975">
    <property type="entry name" value="CheD"/>
    <property type="match status" value="1"/>
</dbReference>
<reference evidence="5" key="1">
    <citation type="submission" date="2016-12" db="EMBL/GenBank/DDBJ databases">
        <title>Comparative genomics of four Isosphaeraceae planctomycetes: a common pool of plasmids and glycoside hydrolase genes.</title>
        <authorList>
            <person name="Ivanova A."/>
        </authorList>
    </citation>
    <scope>NUCLEOTIDE SEQUENCE [LARGE SCALE GENOMIC DNA]</scope>
    <source>
        <strain evidence="5">PX4</strain>
    </source>
</reference>
<gene>
    <name evidence="3 4" type="primary">cheD</name>
    <name evidence="4" type="ORF">BSF38_03105</name>
</gene>
<dbReference type="Gene3D" id="3.30.1330.200">
    <property type="match status" value="1"/>
</dbReference>
<dbReference type="InterPro" id="IPR011324">
    <property type="entry name" value="Cytotoxic_necrot_fac-like_cat"/>
</dbReference>
<dbReference type="EC" id="3.5.1.44" evidence="3"/>
<dbReference type="PANTHER" id="PTHR35147">
    <property type="entry name" value="CHEMORECEPTOR GLUTAMINE DEAMIDASE CHED-RELATED"/>
    <property type="match status" value="1"/>
</dbReference>
<dbReference type="Proteomes" id="UP000186309">
    <property type="component" value="Chromosome"/>
</dbReference>
<dbReference type="RefSeq" id="WP_076347050.1">
    <property type="nucleotide sequence ID" value="NZ_CP019082.1"/>
</dbReference>